<evidence type="ECO:0000259" key="7">
    <source>
        <dbReference type="PROSITE" id="PS50011"/>
    </source>
</evidence>
<dbReference type="Proteomes" id="UP000006671">
    <property type="component" value="Unassembled WGS sequence"/>
</dbReference>
<feature type="compositionally biased region" description="Low complexity" evidence="6">
    <location>
        <begin position="521"/>
        <end position="536"/>
    </location>
</feature>
<dbReference type="Gene3D" id="3.30.200.20">
    <property type="entry name" value="Phosphorylase Kinase, domain 1"/>
    <property type="match status" value="1"/>
</dbReference>
<dbReference type="EMBL" id="GG738858">
    <property type="protein sequence ID" value="EFC46430.1"/>
    <property type="molecule type" value="Genomic_DNA"/>
</dbReference>
<dbReference type="InterPro" id="IPR008271">
    <property type="entry name" value="Ser/Thr_kinase_AS"/>
</dbReference>
<dbReference type="FunFam" id="3.30.200.20:FF:000271">
    <property type="entry name" value="MAPK/MAK/MRK overlapping kinase"/>
    <property type="match status" value="1"/>
</dbReference>
<evidence type="ECO:0000256" key="2">
    <source>
        <dbReference type="ARBA" id="ARBA00022679"/>
    </source>
</evidence>
<feature type="domain" description="Protein kinase" evidence="7">
    <location>
        <begin position="87"/>
        <end position="425"/>
    </location>
</feature>
<dbReference type="KEGG" id="ngr:NAEGRDRAFT_65383"/>
<dbReference type="InterPro" id="IPR050117">
    <property type="entry name" value="MAPK"/>
</dbReference>
<keyword evidence="2" id="KW-0808">Transferase</keyword>
<dbReference type="eggNOG" id="KOG0661">
    <property type="taxonomic scope" value="Eukaryota"/>
</dbReference>
<dbReference type="FunFam" id="1.10.510.10:FF:000624">
    <property type="entry name" value="Mitogen-activated protein kinase"/>
    <property type="match status" value="1"/>
</dbReference>
<dbReference type="RefSeq" id="XP_002679174.1">
    <property type="nucleotide sequence ID" value="XM_002679128.1"/>
</dbReference>
<dbReference type="Pfam" id="PF00069">
    <property type="entry name" value="Pkinase"/>
    <property type="match status" value="2"/>
</dbReference>
<dbReference type="Gene3D" id="1.10.510.10">
    <property type="entry name" value="Transferase(Phosphotransferase) domain 1"/>
    <property type="match status" value="2"/>
</dbReference>
<dbReference type="PROSITE" id="PS50011">
    <property type="entry name" value="PROTEIN_KINASE_DOM"/>
    <property type="match status" value="1"/>
</dbReference>
<dbReference type="PANTHER" id="PTHR24055">
    <property type="entry name" value="MITOGEN-ACTIVATED PROTEIN KINASE"/>
    <property type="match status" value="1"/>
</dbReference>
<dbReference type="InParanoid" id="D2V9B6"/>
<evidence type="ECO:0000256" key="3">
    <source>
        <dbReference type="ARBA" id="ARBA00022741"/>
    </source>
</evidence>
<keyword evidence="1" id="KW-0723">Serine/threonine-protein kinase</keyword>
<sequence length="624" mass="70720">MTDDMNLSSGGTNSHLDHSVVNAMDISRNSESEGELSNESVDMIMNNATGDPTIDMCDEGHSDDEFGEQGQHFDQAQFERMLSQRHYKVVRERGEGTFSKVLEAKNLKTNQRVAIKCMKSKFKDRDRVNRLREIQALKILSPHDNVISLLEVVYDPKNGNLALVFELMDMNIYELIKRRKKYFPEHQLKSYMYQVLKSIDHMHRHNIFHRDVKPENILVMKITTPPSIPTSSSMTQPNQILSTNFLYYYYLNGTAPTSASPSSSRSETPTDSFSYPTLKLADFGSCQGTKGKRPYTEYISTRWYRAPECLLTDGFYDQKMDMWSIGCVFYELITFEPLFPGENELDQIHLIHKVVGTPSEDILNKFRKHASRYLSNGKFPKRAGKGLKAMIPNVSKDCLDLLQKLLIYNPEERITASKALRHPYFKELYALDQSFGGGQSIPSPSPLMNNISTNATNSPSSTQGPGLQQAPLIHHNIQNQAQNHNNNSNMVVLPTIYGTKQKPTNKKPVQNQQGITSYGKNMSNSNLNTSNQSNASGTGGSLNQFFSSMKRNTNMKTVNLSPYMNDHPPVSSSMTYQTTTTYNNFQSNKAPPIFQNNVHASLSNSNKNEPIEKQQKKYSLHYMI</sequence>
<feature type="region of interest" description="Disordered" evidence="6">
    <location>
        <begin position="500"/>
        <end position="537"/>
    </location>
</feature>
<name>D2V9B6_NAEGR</name>
<dbReference type="PROSITE" id="PS00108">
    <property type="entry name" value="PROTEIN_KINASE_ST"/>
    <property type="match status" value="1"/>
</dbReference>
<gene>
    <name evidence="8" type="ORF">NAEGRDRAFT_65383</name>
</gene>
<keyword evidence="9" id="KW-1185">Reference proteome</keyword>
<evidence type="ECO:0000256" key="5">
    <source>
        <dbReference type="ARBA" id="ARBA00022840"/>
    </source>
</evidence>
<dbReference type="STRING" id="5762.D2V9B6"/>
<dbReference type="GO" id="GO:0004674">
    <property type="term" value="F:protein serine/threonine kinase activity"/>
    <property type="evidence" value="ECO:0007669"/>
    <property type="project" value="UniProtKB-KW"/>
</dbReference>
<evidence type="ECO:0000256" key="6">
    <source>
        <dbReference type="SAM" id="MobiDB-lite"/>
    </source>
</evidence>
<keyword evidence="4" id="KW-0418">Kinase</keyword>
<evidence type="ECO:0000313" key="8">
    <source>
        <dbReference type="EMBL" id="EFC46430.1"/>
    </source>
</evidence>
<dbReference type="GeneID" id="8859999"/>
<dbReference type="SMART" id="SM00220">
    <property type="entry name" value="S_TKc"/>
    <property type="match status" value="1"/>
</dbReference>
<evidence type="ECO:0000313" key="9">
    <source>
        <dbReference type="Proteomes" id="UP000006671"/>
    </source>
</evidence>
<dbReference type="InterPro" id="IPR011009">
    <property type="entry name" value="Kinase-like_dom_sf"/>
</dbReference>
<keyword evidence="5" id="KW-0067">ATP-binding</keyword>
<accession>D2V9B6</accession>
<dbReference type="VEuPathDB" id="AmoebaDB:NAEGRDRAFT_65383"/>
<keyword evidence="3" id="KW-0547">Nucleotide-binding</keyword>
<reference evidence="8 9" key="1">
    <citation type="journal article" date="2010" name="Cell">
        <title>The genome of Naegleria gruberi illuminates early eukaryotic versatility.</title>
        <authorList>
            <person name="Fritz-Laylin L.K."/>
            <person name="Prochnik S.E."/>
            <person name="Ginger M.L."/>
            <person name="Dacks J.B."/>
            <person name="Carpenter M.L."/>
            <person name="Field M.C."/>
            <person name="Kuo A."/>
            <person name="Paredez A."/>
            <person name="Chapman J."/>
            <person name="Pham J."/>
            <person name="Shu S."/>
            <person name="Neupane R."/>
            <person name="Cipriano M."/>
            <person name="Mancuso J."/>
            <person name="Tu H."/>
            <person name="Salamov A."/>
            <person name="Lindquist E."/>
            <person name="Shapiro H."/>
            <person name="Lucas S."/>
            <person name="Grigoriev I.V."/>
            <person name="Cande W.Z."/>
            <person name="Fulton C."/>
            <person name="Rokhsar D.S."/>
            <person name="Dawson S.C."/>
        </authorList>
    </citation>
    <scope>NUCLEOTIDE SEQUENCE [LARGE SCALE GENOMIC DNA]</scope>
    <source>
        <strain evidence="8 9">NEG-M</strain>
    </source>
</reference>
<dbReference type="GO" id="GO:0005524">
    <property type="term" value="F:ATP binding"/>
    <property type="evidence" value="ECO:0007669"/>
    <property type="project" value="UniProtKB-KW"/>
</dbReference>
<dbReference type="InterPro" id="IPR000719">
    <property type="entry name" value="Prot_kinase_dom"/>
</dbReference>
<feature type="compositionally biased region" description="Polar residues" evidence="6">
    <location>
        <begin position="507"/>
        <end position="520"/>
    </location>
</feature>
<protein>
    <recommendedName>
        <fullName evidence="7">Protein kinase domain-containing protein</fullName>
    </recommendedName>
</protein>
<dbReference type="SUPFAM" id="SSF56112">
    <property type="entry name" value="Protein kinase-like (PK-like)"/>
    <property type="match status" value="1"/>
</dbReference>
<proteinExistence type="predicted"/>
<evidence type="ECO:0000256" key="1">
    <source>
        <dbReference type="ARBA" id="ARBA00022527"/>
    </source>
</evidence>
<organism evidence="9">
    <name type="scientific">Naegleria gruberi</name>
    <name type="common">Amoeba</name>
    <dbReference type="NCBI Taxonomy" id="5762"/>
    <lineage>
        <taxon>Eukaryota</taxon>
        <taxon>Discoba</taxon>
        <taxon>Heterolobosea</taxon>
        <taxon>Tetramitia</taxon>
        <taxon>Eutetramitia</taxon>
        <taxon>Vahlkampfiidae</taxon>
        <taxon>Naegleria</taxon>
    </lineage>
</organism>
<dbReference type="AlphaFoldDB" id="D2V9B6"/>
<dbReference type="OrthoDB" id="2158884at2759"/>
<evidence type="ECO:0000256" key="4">
    <source>
        <dbReference type="ARBA" id="ARBA00022777"/>
    </source>
</evidence>